<dbReference type="InterPro" id="IPR002220">
    <property type="entry name" value="DapA-like"/>
</dbReference>
<dbReference type="PANTHER" id="PTHR42849">
    <property type="entry name" value="N-ACETYLNEURAMINATE LYASE"/>
    <property type="match status" value="1"/>
</dbReference>
<dbReference type="PIRSF" id="PIRSF001365">
    <property type="entry name" value="DHDPS"/>
    <property type="match status" value="1"/>
</dbReference>
<dbReference type="AlphaFoldDB" id="A0A4V3REK6"/>
<proteinExistence type="inferred from homology"/>
<keyword evidence="2" id="KW-0704">Schiff base</keyword>
<dbReference type="PANTHER" id="PTHR42849:SF1">
    <property type="entry name" value="N-ACETYLNEURAMINATE LYASE"/>
    <property type="match status" value="1"/>
</dbReference>
<dbReference type="InterPro" id="IPR020624">
    <property type="entry name" value="Schiff_base-form_aldolases_CS"/>
</dbReference>
<dbReference type="Gene3D" id="3.20.20.70">
    <property type="entry name" value="Aldolase class I"/>
    <property type="match status" value="1"/>
</dbReference>
<evidence type="ECO:0000313" key="7">
    <source>
        <dbReference type="Proteomes" id="UP000309117"/>
    </source>
</evidence>
<keyword evidence="1 3" id="KW-0456">Lyase</keyword>
<dbReference type="RefSeq" id="WP_135960298.1">
    <property type="nucleotide sequence ID" value="NZ_SRYV01000003.1"/>
</dbReference>
<feature type="binding site" evidence="5">
    <location>
        <position position="45"/>
    </location>
    <ligand>
        <name>pyruvate</name>
        <dbReference type="ChEBI" id="CHEBI:15361"/>
    </ligand>
</feature>
<dbReference type="SUPFAM" id="SSF51569">
    <property type="entry name" value="Aldolase"/>
    <property type="match status" value="1"/>
</dbReference>
<dbReference type="PROSITE" id="PS00666">
    <property type="entry name" value="DHDPS_2"/>
    <property type="match status" value="1"/>
</dbReference>
<gene>
    <name evidence="6" type="ORF">E5351_02435</name>
</gene>
<dbReference type="InterPro" id="IPR020625">
    <property type="entry name" value="Schiff_base-form_aldolases_AS"/>
</dbReference>
<dbReference type="GO" id="GO:0008747">
    <property type="term" value="F:N-acetylneuraminate lyase activity"/>
    <property type="evidence" value="ECO:0007669"/>
    <property type="project" value="UniProtKB-EC"/>
</dbReference>
<evidence type="ECO:0000313" key="6">
    <source>
        <dbReference type="EMBL" id="TGY16870.1"/>
    </source>
</evidence>
<dbReference type="Proteomes" id="UP000309117">
    <property type="component" value="Unassembled WGS sequence"/>
</dbReference>
<dbReference type="EC" id="4.1.3.3" evidence="6"/>
<evidence type="ECO:0000256" key="2">
    <source>
        <dbReference type="ARBA" id="ARBA00023270"/>
    </source>
</evidence>
<feature type="active site" description="Proton donor/acceptor" evidence="4">
    <location>
        <position position="135"/>
    </location>
</feature>
<organism evidence="6 7">
    <name type="scientific">Lactobacillus intestinalis</name>
    <dbReference type="NCBI Taxonomy" id="151781"/>
    <lineage>
        <taxon>Bacteria</taxon>
        <taxon>Bacillati</taxon>
        <taxon>Bacillota</taxon>
        <taxon>Bacilli</taxon>
        <taxon>Lactobacillales</taxon>
        <taxon>Lactobacillaceae</taxon>
        <taxon>Lactobacillus</taxon>
    </lineage>
</organism>
<dbReference type="GO" id="GO:0019262">
    <property type="term" value="P:N-acetylneuraminate catabolic process"/>
    <property type="evidence" value="ECO:0007669"/>
    <property type="project" value="TreeGrafter"/>
</dbReference>
<feature type="active site" description="Schiff-base intermediate with substrate" evidence="4">
    <location>
        <position position="163"/>
    </location>
</feature>
<dbReference type="EMBL" id="SRYV01000003">
    <property type="protein sequence ID" value="TGY16870.1"/>
    <property type="molecule type" value="Genomic_DNA"/>
</dbReference>
<feature type="binding site" evidence="5">
    <location>
        <position position="204"/>
    </location>
    <ligand>
        <name>pyruvate</name>
        <dbReference type="ChEBI" id="CHEBI:15361"/>
    </ligand>
</feature>
<name>A0A4V3REK6_9LACO</name>
<evidence type="ECO:0000256" key="3">
    <source>
        <dbReference type="PIRNR" id="PIRNR001365"/>
    </source>
</evidence>
<dbReference type="Pfam" id="PF00701">
    <property type="entry name" value="DHDPS"/>
    <property type="match status" value="1"/>
</dbReference>
<dbReference type="PRINTS" id="PR00146">
    <property type="entry name" value="DHPICSNTHASE"/>
</dbReference>
<protein>
    <submittedName>
        <fullName evidence="6">N-acetylneuraminate lyase</fullName>
        <ecNumber evidence="6">4.1.3.3</ecNumber>
    </submittedName>
</protein>
<evidence type="ECO:0000256" key="5">
    <source>
        <dbReference type="PIRSR" id="PIRSR001365-2"/>
    </source>
</evidence>
<dbReference type="PROSITE" id="PS00665">
    <property type="entry name" value="DHDPS_1"/>
    <property type="match status" value="1"/>
</dbReference>
<reference evidence="6 7" key="1">
    <citation type="submission" date="2019-04" db="EMBL/GenBank/DDBJ databases">
        <title>Microbes associate with the intestines of laboratory mice.</title>
        <authorList>
            <person name="Navarre W."/>
            <person name="Wong E."/>
            <person name="Huang K."/>
            <person name="Tropini C."/>
            <person name="Ng K."/>
            <person name="Yu B."/>
        </authorList>
    </citation>
    <scope>NUCLEOTIDE SEQUENCE [LARGE SCALE GENOMIC DNA]</scope>
    <source>
        <strain evidence="6 7">NM61_E11</strain>
    </source>
</reference>
<dbReference type="InterPro" id="IPR013785">
    <property type="entry name" value="Aldolase_TIM"/>
</dbReference>
<evidence type="ECO:0000256" key="1">
    <source>
        <dbReference type="ARBA" id="ARBA00023239"/>
    </source>
</evidence>
<comment type="caution">
    <text evidence="6">The sequence shown here is derived from an EMBL/GenBank/DDBJ whole genome shotgun (WGS) entry which is preliminary data.</text>
</comment>
<dbReference type="GO" id="GO:0005829">
    <property type="term" value="C:cytosol"/>
    <property type="evidence" value="ECO:0007669"/>
    <property type="project" value="TreeGrafter"/>
</dbReference>
<dbReference type="SMART" id="SM01130">
    <property type="entry name" value="DHDPS"/>
    <property type="match status" value="1"/>
</dbReference>
<evidence type="ECO:0000256" key="4">
    <source>
        <dbReference type="PIRSR" id="PIRSR001365-1"/>
    </source>
</evidence>
<comment type="similarity">
    <text evidence="3">Belongs to the DapA family.</text>
</comment>
<sequence length="291" mass="33033">MQKVYAALMTAFDENGNIDEKGTREIIRHDIDVEGVDGLYVGGSTGENFMLGKDEKKRVFDIAWDEAHNDDVDLIAQVGSPNLHEAIELAKYVTNELGFKTISAVTPFYYNFTFNEIKHYYDEIVKDVDANLLVYSIPALTGVSLSLDNFAKLFENPKIIGVKYINADFYLLERIRERFPDKKILSGSDEMLLPALIEGVDGCIGSTYNVNTKVVKEEIDAYNKGDFERARELEHQKNDVITAMLNNGIYPTIKLILEHMGVHAGYNRAPMAKYDDKVIKDADEIYNKYFK</sequence>
<accession>A0A4V3REK6</accession>
<dbReference type="NCBIfam" id="NF003164">
    <property type="entry name" value="PRK04147.1"/>
    <property type="match status" value="1"/>
</dbReference>